<evidence type="ECO:0000313" key="1">
    <source>
        <dbReference type="EMBL" id="RZU41068.1"/>
    </source>
</evidence>
<gene>
    <name evidence="1" type="ORF">BDD14_2561</name>
</gene>
<keyword evidence="2" id="KW-1185">Reference proteome</keyword>
<sequence>MPSWNSREELLGQVGRLSQVGGISPFVHADGKAKGTGTLRVRTARGLEFWVVPDKGMDIYEASYQGRSLCWHSPTGMVHPSYFSSRGLEWLKGFTGGLLTTCGLAAAGAPSRDEGEDLGLHGSISNTPAENVSWSETWEKDDCILQVSGSVRETSVHGPNLVLQRTVTTSLNRASFAIHDVVENQGVRTTPLMVLYHFNFGYPLLTPKARVYAPSKKVEPIDDFSAASVNEWDLFDSPRMGQGERVYFHEMESGTADRVTVVLVSDGNDPSFGVELSYDPTTLPKFNQWKMTGVNHFVLGLEPANCNTRGREHERKQGTLQFLAPGERREFHLEIRVLEDAKSVDEAIQAAGARP</sequence>
<protein>
    <submittedName>
        <fullName evidence="1">Uncharacterized protein DUF4432</fullName>
    </submittedName>
</protein>
<dbReference type="InterPro" id="IPR027839">
    <property type="entry name" value="DUF4432"/>
</dbReference>
<dbReference type="GO" id="GO:0030246">
    <property type="term" value="F:carbohydrate binding"/>
    <property type="evidence" value="ECO:0007669"/>
    <property type="project" value="InterPro"/>
</dbReference>
<name>A0A4Q7YTZ0_9BACT</name>
<dbReference type="EMBL" id="SHKW01000001">
    <property type="protein sequence ID" value="RZU41068.1"/>
    <property type="molecule type" value="Genomic_DNA"/>
</dbReference>
<comment type="caution">
    <text evidence="1">The sequence shown here is derived from an EMBL/GenBank/DDBJ whole genome shotgun (WGS) entry which is preliminary data.</text>
</comment>
<dbReference type="Proteomes" id="UP000292958">
    <property type="component" value="Unassembled WGS sequence"/>
</dbReference>
<dbReference type="AlphaFoldDB" id="A0A4Q7YTZ0"/>
<dbReference type="Gene3D" id="2.70.98.10">
    <property type="match status" value="1"/>
</dbReference>
<accession>A0A4Q7YTZ0</accession>
<dbReference type="InterPro" id="IPR014718">
    <property type="entry name" value="GH-type_carb-bd"/>
</dbReference>
<dbReference type="OrthoDB" id="9791280at2"/>
<organism evidence="1 2">
    <name type="scientific">Edaphobacter modestus</name>
    <dbReference type="NCBI Taxonomy" id="388466"/>
    <lineage>
        <taxon>Bacteria</taxon>
        <taxon>Pseudomonadati</taxon>
        <taxon>Acidobacteriota</taxon>
        <taxon>Terriglobia</taxon>
        <taxon>Terriglobales</taxon>
        <taxon>Acidobacteriaceae</taxon>
        <taxon>Edaphobacter</taxon>
    </lineage>
</organism>
<dbReference type="CDD" id="cd09023">
    <property type="entry name" value="Aldose_epim_Ec_c4013"/>
    <property type="match status" value="1"/>
</dbReference>
<proteinExistence type="predicted"/>
<reference evidence="1 2" key="1">
    <citation type="submission" date="2019-02" db="EMBL/GenBank/DDBJ databases">
        <title>Genomic Encyclopedia of Archaeal and Bacterial Type Strains, Phase II (KMG-II): from individual species to whole genera.</title>
        <authorList>
            <person name="Goeker M."/>
        </authorList>
    </citation>
    <scope>NUCLEOTIDE SEQUENCE [LARGE SCALE GENOMIC DNA]</scope>
    <source>
        <strain evidence="1 2">DSM 18101</strain>
    </source>
</reference>
<dbReference type="RefSeq" id="WP_130419046.1">
    <property type="nucleotide sequence ID" value="NZ_SHKW01000001.1"/>
</dbReference>
<dbReference type="Pfam" id="PF14486">
    <property type="entry name" value="DUF4432"/>
    <property type="match status" value="1"/>
</dbReference>
<evidence type="ECO:0000313" key="2">
    <source>
        <dbReference type="Proteomes" id="UP000292958"/>
    </source>
</evidence>